<keyword evidence="4 5" id="KW-0472">Membrane</keyword>
<keyword evidence="3 5" id="KW-1133">Transmembrane helix</keyword>
<reference evidence="7" key="1">
    <citation type="submission" date="2020-05" db="EMBL/GenBank/DDBJ databases">
        <authorList>
            <person name="Chiriac C."/>
            <person name="Salcher M."/>
            <person name="Ghai R."/>
            <person name="Kavagutti S V."/>
        </authorList>
    </citation>
    <scope>NUCLEOTIDE SEQUENCE</scope>
</reference>
<dbReference type="Pfam" id="PF04932">
    <property type="entry name" value="Wzy_C"/>
    <property type="match status" value="1"/>
</dbReference>
<feature type="transmembrane region" description="Helical" evidence="5">
    <location>
        <begin position="28"/>
        <end position="46"/>
    </location>
</feature>
<feature type="domain" description="O-antigen ligase-related" evidence="6">
    <location>
        <begin position="167"/>
        <end position="311"/>
    </location>
</feature>
<dbReference type="PANTHER" id="PTHR37422:SF13">
    <property type="entry name" value="LIPOPOLYSACCHARIDE BIOSYNTHESIS PROTEIN PA4999-RELATED"/>
    <property type="match status" value="1"/>
</dbReference>
<evidence type="ECO:0000256" key="4">
    <source>
        <dbReference type="ARBA" id="ARBA00023136"/>
    </source>
</evidence>
<sequence>MTFLLFFTAISFLYFERFHPKDISSSKWIYFGTGLWIFSLCVTFVLSADPLSQKIYGTQGRNQGFVTLLCFAFLTLQSMRVSTAEFADKVRKVILAVGLVLVPYSCLQYFGYDFSNLANIYNQMPIGTFGNPNFNSVILSFIGIACAWTLLYQARDLPSKLFFLGYLISICFLIYVTKSAQGFWSLAIGCLVIFYSHIQARLSLRLKGLTLVTTLVAFFSTLLGMFSLGPMSQLGEIGAVRVRIYYWLSGICTGNQSPFFGVGFDGYGDWYRRCRPEQAFLWDPNRVTDVSHNIYIDYYATGGLILVISFFILIFATIKQITSIYKTSGDSTKNASLLISVFVAFLAQGIISINQIGLAIWGWILMGLILGYPIENQVQNAPKTGRAKSSVVTQQNSKSIFKFILAILAIGLTLLPPTNSSEKFKSAIEQGNPIELESSLFDWPEDRARVRFGIQILMNSEQVELAKRAIVKAVEIYPDDYFLWQTYQKLFMGTDREDKAIFELNRLDPRIEINKNNSTESK</sequence>
<dbReference type="EMBL" id="CAEZTN010000015">
    <property type="protein sequence ID" value="CAB4570772.1"/>
    <property type="molecule type" value="Genomic_DNA"/>
</dbReference>
<feature type="transmembrane region" description="Helical" evidence="5">
    <location>
        <begin position="298"/>
        <end position="316"/>
    </location>
</feature>
<dbReference type="InterPro" id="IPR051533">
    <property type="entry name" value="WaaL-like"/>
</dbReference>
<dbReference type="GO" id="GO:0016020">
    <property type="term" value="C:membrane"/>
    <property type="evidence" value="ECO:0007669"/>
    <property type="project" value="UniProtKB-SubCell"/>
</dbReference>
<evidence type="ECO:0000313" key="7">
    <source>
        <dbReference type="EMBL" id="CAB4570772.1"/>
    </source>
</evidence>
<dbReference type="AlphaFoldDB" id="A0A6J6E345"/>
<feature type="transmembrane region" description="Helical" evidence="5">
    <location>
        <begin position="209"/>
        <end position="228"/>
    </location>
</feature>
<feature type="transmembrane region" description="Helical" evidence="5">
    <location>
        <begin position="337"/>
        <end position="364"/>
    </location>
</feature>
<dbReference type="PANTHER" id="PTHR37422">
    <property type="entry name" value="TEICHURONIC ACID BIOSYNTHESIS PROTEIN TUAE"/>
    <property type="match status" value="1"/>
</dbReference>
<comment type="subcellular location">
    <subcellularLocation>
        <location evidence="1">Membrane</location>
        <topology evidence="1">Multi-pass membrane protein</topology>
    </subcellularLocation>
</comment>
<proteinExistence type="predicted"/>
<dbReference type="InterPro" id="IPR007016">
    <property type="entry name" value="O-antigen_ligase-rel_domated"/>
</dbReference>
<feature type="transmembrane region" description="Helical" evidence="5">
    <location>
        <begin position="132"/>
        <end position="152"/>
    </location>
</feature>
<evidence type="ECO:0000259" key="6">
    <source>
        <dbReference type="Pfam" id="PF04932"/>
    </source>
</evidence>
<accession>A0A6J6E345</accession>
<protein>
    <submittedName>
        <fullName evidence="7">Unannotated protein</fullName>
    </submittedName>
</protein>
<name>A0A6J6E345_9ZZZZ</name>
<gene>
    <name evidence="7" type="ORF">UFOPK1689_00651</name>
</gene>
<evidence type="ECO:0000256" key="1">
    <source>
        <dbReference type="ARBA" id="ARBA00004141"/>
    </source>
</evidence>
<evidence type="ECO:0000256" key="5">
    <source>
        <dbReference type="SAM" id="Phobius"/>
    </source>
</evidence>
<evidence type="ECO:0000256" key="2">
    <source>
        <dbReference type="ARBA" id="ARBA00022692"/>
    </source>
</evidence>
<feature type="transmembrane region" description="Helical" evidence="5">
    <location>
        <begin position="161"/>
        <end position="177"/>
    </location>
</feature>
<keyword evidence="2 5" id="KW-0812">Transmembrane</keyword>
<organism evidence="7">
    <name type="scientific">freshwater metagenome</name>
    <dbReference type="NCBI Taxonomy" id="449393"/>
    <lineage>
        <taxon>unclassified sequences</taxon>
        <taxon>metagenomes</taxon>
        <taxon>ecological metagenomes</taxon>
    </lineage>
</organism>
<evidence type="ECO:0000256" key="3">
    <source>
        <dbReference type="ARBA" id="ARBA00022989"/>
    </source>
</evidence>
<feature type="transmembrane region" description="Helical" evidence="5">
    <location>
        <begin position="93"/>
        <end position="112"/>
    </location>
</feature>